<evidence type="ECO:0000313" key="2">
    <source>
        <dbReference type="EMBL" id="MDQ0168306.1"/>
    </source>
</evidence>
<protein>
    <submittedName>
        <fullName evidence="2">Membrane protein</fullName>
    </submittedName>
</protein>
<reference evidence="2 3" key="1">
    <citation type="submission" date="2023-07" db="EMBL/GenBank/DDBJ databases">
        <title>Genomic Encyclopedia of Type Strains, Phase IV (KMG-IV): sequencing the most valuable type-strain genomes for metagenomic binning, comparative biology and taxonomic classification.</title>
        <authorList>
            <person name="Goeker M."/>
        </authorList>
    </citation>
    <scope>NUCLEOTIDE SEQUENCE [LARGE SCALE GENOMIC DNA]</scope>
    <source>
        <strain evidence="2 3">DSM 12751</strain>
    </source>
</reference>
<keyword evidence="1" id="KW-0812">Transmembrane</keyword>
<evidence type="ECO:0000256" key="1">
    <source>
        <dbReference type="SAM" id="Phobius"/>
    </source>
</evidence>
<dbReference type="EMBL" id="JAUSTY010000027">
    <property type="protein sequence ID" value="MDQ0168306.1"/>
    <property type="molecule type" value="Genomic_DNA"/>
</dbReference>
<evidence type="ECO:0000313" key="3">
    <source>
        <dbReference type="Proteomes" id="UP001235840"/>
    </source>
</evidence>
<dbReference type="Pfam" id="PF06695">
    <property type="entry name" value="Sm_multidrug_ex"/>
    <property type="match status" value="1"/>
</dbReference>
<dbReference type="Proteomes" id="UP001235840">
    <property type="component" value="Unassembled WGS sequence"/>
</dbReference>
<organism evidence="2 3">
    <name type="scientific">Caldalkalibacillus horti</name>
    <dbReference type="NCBI Taxonomy" id="77523"/>
    <lineage>
        <taxon>Bacteria</taxon>
        <taxon>Bacillati</taxon>
        <taxon>Bacillota</taxon>
        <taxon>Bacilli</taxon>
        <taxon>Bacillales</taxon>
        <taxon>Bacillaceae</taxon>
        <taxon>Caldalkalibacillus</taxon>
    </lineage>
</organism>
<keyword evidence="3" id="KW-1185">Reference proteome</keyword>
<keyword evidence="1" id="KW-1133">Transmembrane helix</keyword>
<dbReference type="RefSeq" id="WP_307397943.1">
    <property type="nucleotide sequence ID" value="NZ_BAAADK010000004.1"/>
</dbReference>
<sequence length="162" mass="17726">MLQELQEFYFNLLPALEGNLFLQLVGIFVLSLIPFFESYGAIPMGLVLGFPAIPIILTAIGGNLVSVMAFIWVINKLRAKVVKKKTDKEPSKRAIRARRYFEKYGVPGVSLAGILLGYHLSAGIALAAGANKSYVSLWITIAIALWSIVIGVLFGYGIGFLY</sequence>
<feature type="transmembrane region" description="Helical" evidence="1">
    <location>
        <begin position="104"/>
        <end position="129"/>
    </location>
</feature>
<keyword evidence="1" id="KW-0472">Membrane</keyword>
<feature type="transmembrane region" description="Helical" evidence="1">
    <location>
        <begin position="48"/>
        <end position="74"/>
    </location>
</feature>
<accession>A0ABT9W4X5</accession>
<dbReference type="InterPro" id="IPR009577">
    <property type="entry name" value="Sm_multidrug_ex"/>
</dbReference>
<proteinExistence type="predicted"/>
<feature type="transmembrane region" description="Helical" evidence="1">
    <location>
        <begin position="12"/>
        <end position="36"/>
    </location>
</feature>
<name>A0ABT9W4X5_9BACI</name>
<feature type="transmembrane region" description="Helical" evidence="1">
    <location>
        <begin position="135"/>
        <end position="161"/>
    </location>
</feature>
<comment type="caution">
    <text evidence="2">The sequence shown here is derived from an EMBL/GenBank/DDBJ whole genome shotgun (WGS) entry which is preliminary data.</text>
</comment>
<gene>
    <name evidence="2" type="ORF">J2S11_004268</name>
</gene>